<dbReference type="PANTHER" id="PTHR33545">
    <property type="entry name" value="UPF0750 MEMBRANE PROTEIN YITT-RELATED"/>
    <property type="match status" value="1"/>
</dbReference>
<feature type="transmembrane region" description="Helical" evidence="6">
    <location>
        <begin position="12"/>
        <end position="31"/>
    </location>
</feature>
<dbReference type="InterPro" id="IPR051461">
    <property type="entry name" value="UPF0750_membrane"/>
</dbReference>
<comment type="subcellular location">
    <subcellularLocation>
        <location evidence="1">Cell membrane</location>
        <topology evidence="1">Multi-pass membrane protein</topology>
    </subcellularLocation>
</comment>
<dbReference type="PIRSF" id="PIRSF006483">
    <property type="entry name" value="Membrane_protein_YitT"/>
    <property type="match status" value="1"/>
</dbReference>
<organism evidence="8 9">
    <name type="scientific">Heliobacterium chlorum</name>
    <dbReference type="NCBI Taxonomy" id="2698"/>
    <lineage>
        <taxon>Bacteria</taxon>
        <taxon>Bacillati</taxon>
        <taxon>Bacillota</taxon>
        <taxon>Clostridia</taxon>
        <taxon>Eubacteriales</taxon>
        <taxon>Heliobacteriaceae</taxon>
        <taxon>Heliobacterium</taxon>
    </lineage>
</organism>
<sequence length="283" mass="31085">MKRRIGLWLKDALGIAVGASIFAFGLNYFIIANRLAEGGLTGVALMFYYLFGWPVGQSYLIMNIPLFIIGWRLLGHEFALKTLWGTAVASLAIDLTAKYQSPMPNDILLAALYGGFFLGVGLGVIFLFGGSTGGGDIVARLVNHRWGWPLGRVLLMFDVIVITSIAFIFGKAVAMYTLLAVFVASRVIDFVQEGAYTARAAMIISEKSEEIARRVVSELERGATVFSGRGAYTAEEKNILYCVVSRSELVRLKGVVYDTDPKAFMIINEVHEVLGEGFRTWNS</sequence>
<dbReference type="EMBL" id="JACVHF010000001">
    <property type="protein sequence ID" value="MBC9782996.1"/>
    <property type="molecule type" value="Genomic_DNA"/>
</dbReference>
<keyword evidence="4 6" id="KW-1133">Transmembrane helix</keyword>
<dbReference type="CDD" id="cd16380">
    <property type="entry name" value="YitT_C"/>
    <property type="match status" value="1"/>
</dbReference>
<evidence type="ECO:0000256" key="1">
    <source>
        <dbReference type="ARBA" id="ARBA00004651"/>
    </source>
</evidence>
<evidence type="ECO:0000256" key="3">
    <source>
        <dbReference type="ARBA" id="ARBA00022692"/>
    </source>
</evidence>
<evidence type="ECO:0000256" key="6">
    <source>
        <dbReference type="SAM" id="Phobius"/>
    </source>
</evidence>
<evidence type="ECO:0000256" key="4">
    <source>
        <dbReference type="ARBA" id="ARBA00022989"/>
    </source>
</evidence>
<dbReference type="InterPro" id="IPR003740">
    <property type="entry name" value="YitT"/>
</dbReference>
<feature type="transmembrane region" description="Helical" evidence="6">
    <location>
        <begin position="51"/>
        <end position="74"/>
    </location>
</feature>
<evidence type="ECO:0000256" key="2">
    <source>
        <dbReference type="ARBA" id="ARBA00022475"/>
    </source>
</evidence>
<dbReference type="Pfam" id="PF02588">
    <property type="entry name" value="YitT_membrane"/>
    <property type="match status" value="1"/>
</dbReference>
<keyword evidence="3 6" id="KW-0812">Transmembrane</keyword>
<evidence type="ECO:0000256" key="5">
    <source>
        <dbReference type="ARBA" id="ARBA00023136"/>
    </source>
</evidence>
<dbReference type="Gene3D" id="3.30.70.120">
    <property type="match status" value="1"/>
</dbReference>
<dbReference type="InterPro" id="IPR015867">
    <property type="entry name" value="N-reg_PII/ATP_PRibTrfase_C"/>
</dbReference>
<dbReference type="Proteomes" id="UP000617402">
    <property type="component" value="Unassembled WGS sequence"/>
</dbReference>
<dbReference type="PANTHER" id="PTHR33545:SF10">
    <property type="entry name" value="UPF0750 MEMBRANE PROTEIN YPJC"/>
    <property type="match status" value="1"/>
</dbReference>
<feature type="domain" description="DUF2179" evidence="7">
    <location>
        <begin position="221"/>
        <end position="275"/>
    </location>
</feature>
<dbReference type="RefSeq" id="WP_188038189.1">
    <property type="nucleotide sequence ID" value="NZ_JACVHF010000001.1"/>
</dbReference>
<protein>
    <submittedName>
        <fullName evidence="8">YitT family protein</fullName>
    </submittedName>
</protein>
<proteinExistence type="predicted"/>
<evidence type="ECO:0000313" key="9">
    <source>
        <dbReference type="Proteomes" id="UP000617402"/>
    </source>
</evidence>
<accession>A0ABR7SZZ4</accession>
<name>A0ABR7SZZ4_HELCL</name>
<keyword evidence="5 6" id="KW-0472">Membrane</keyword>
<keyword evidence="9" id="KW-1185">Reference proteome</keyword>
<gene>
    <name evidence="8" type="ORF">H1S01_00555</name>
</gene>
<feature type="transmembrane region" description="Helical" evidence="6">
    <location>
        <begin position="107"/>
        <end position="129"/>
    </location>
</feature>
<evidence type="ECO:0000313" key="8">
    <source>
        <dbReference type="EMBL" id="MBC9782996.1"/>
    </source>
</evidence>
<reference evidence="8 9" key="1">
    <citation type="submission" date="2020-07" db="EMBL/GenBank/DDBJ databases">
        <title>Draft whole-genome sequence of Heliobacterium chlorum DSM 3682, type strain.</title>
        <authorList>
            <person name="Kyndt J.A."/>
            <person name="Meyer T.E."/>
            <person name="Imhoff J.F."/>
        </authorList>
    </citation>
    <scope>NUCLEOTIDE SEQUENCE [LARGE SCALE GENOMIC DNA]</scope>
    <source>
        <strain evidence="8 9">DSM 3682</strain>
    </source>
</reference>
<dbReference type="InterPro" id="IPR019264">
    <property type="entry name" value="DUF2179"/>
</dbReference>
<dbReference type="Pfam" id="PF10035">
    <property type="entry name" value="DUF2179"/>
    <property type="match status" value="1"/>
</dbReference>
<evidence type="ECO:0000259" key="7">
    <source>
        <dbReference type="Pfam" id="PF10035"/>
    </source>
</evidence>
<comment type="caution">
    <text evidence="8">The sequence shown here is derived from an EMBL/GenBank/DDBJ whole genome shotgun (WGS) entry which is preliminary data.</text>
</comment>
<keyword evidence="2" id="KW-1003">Cell membrane</keyword>